<dbReference type="Gene3D" id="1.10.287.470">
    <property type="entry name" value="Helix hairpin bin"/>
    <property type="match status" value="2"/>
</dbReference>
<evidence type="ECO:0000313" key="5">
    <source>
        <dbReference type="Proteomes" id="UP001595961"/>
    </source>
</evidence>
<organism evidence="4 5">
    <name type="scientific">Dyella halodurans</name>
    <dbReference type="NCBI Taxonomy" id="1920171"/>
    <lineage>
        <taxon>Bacteria</taxon>
        <taxon>Pseudomonadati</taxon>
        <taxon>Pseudomonadota</taxon>
        <taxon>Gammaproteobacteria</taxon>
        <taxon>Lysobacterales</taxon>
        <taxon>Rhodanobacteraceae</taxon>
        <taxon>Dyella</taxon>
    </lineage>
</organism>
<gene>
    <name evidence="4" type="ORF">ACFO5W_12805</name>
</gene>
<comment type="caution">
    <text evidence="4">The sequence shown here is derived from an EMBL/GenBank/DDBJ whole genome shotgun (WGS) entry which is preliminary data.</text>
</comment>
<dbReference type="PROSITE" id="PS51257">
    <property type="entry name" value="PROKAR_LIPOPROTEIN"/>
    <property type="match status" value="1"/>
</dbReference>
<dbReference type="Pfam" id="PF25881">
    <property type="entry name" value="HH_YBHG"/>
    <property type="match status" value="1"/>
</dbReference>
<comment type="subcellular location">
    <subcellularLocation>
        <location evidence="1">Cell envelope</location>
    </subcellularLocation>
</comment>
<keyword evidence="5" id="KW-1185">Reference proteome</keyword>
<dbReference type="InterPro" id="IPR059052">
    <property type="entry name" value="HH_YbhG-like"/>
</dbReference>
<evidence type="ECO:0000256" key="1">
    <source>
        <dbReference type="ARBA" id="ARBA00004196"/>
    </source>
</evidence>
<reference evidence="5" key="1">
    <citation type="journal article" date="2019" name="Int. J. Syst. Evol. Microbiol.">
        <title>The Global Catalogue of Microorganisms (GCM) 10K type strain sequencing project: providing services to taxonomists for standard genome sequencing and annotation.</title>
        <authorList>
            <consortium name="The Broad Institute Genomics Platform"/>
            <consortium name="The Broad Institute Genome Sequencing Center for Infectious Disease"/>
            <person name="Wu L."/>
            <person name="Ma J."/>
        </authorList>
    </citation>
    <scope>NUCLEOTIDE SEQUENCE [LARGE SCALE GENOMIC DNA]</scope>
    <source>
        <strain evidence="5">CCM 4481</strain>
    </source>
</reference>
<name>A0ABV9C481_9GAMM</name>
<protein>
    <submittedName>
        <fullName evidence="4">HlyD family secretion protein</fullName>
    </submittedName>
</protein>
<keyword evidence="2" id="KW-0175">Coiled coil</keyword>
<proteinExistence type="predicted"/>
<evidence type="ECO:0000313" key="4">
    <source>
        <dbReference type="EMBL" id="MFC4527517.1"/>
    </source>
</evidence>
<dbReference type="SUPFAM" id="SSF111369">
    <property type="entry name" value="HlyD-like secretion proteins"/>
    <property type="match status" value="1"/>
</dbReference>
<feature type="domain" description="YbhG-like alpha-helical hairpin" evidence="3">
    <location>
        <begin position="102"/>
        <end position="193"/>
    </location>
</feature>
<dbReference type="Gene3D" id="2.40.50.100">
    <property type="match status" value="1"/>
</dbReference>
<evidence type="ECO:0000256" key="2">
    <source>
        <dbReference type="ARBA" id="ARBA00023054"/>
    </source>
</evidence>
<dbReference type="PANTHER" id="PTHR32347:SF29">
    <property type="entry name" value="UPF0194 MEMBRANE PROTEIN YBHG"/>
    <property type="match status" value="1"/>
</dbReference>
<sequence>MKADRSSALRNKPRPFLLSAMLLLTACQPAPPHVLGTIEFDRITLPAPAAEHIVQIDVREGQFVPAGKRIMQLETTRTRAALDSAQADLRQQQQALLELENGPRQEQIRQARATLVGAQAQARDANAYYQRLSALARQQFVSAADLDRARASAGNADAAVGADRAALDQLLNGSRAEDIAQARALVASAQATANSRAVDLEKLDLITPRDVRVDSLPYKLGDQAQPGTPLVILLASDTPYARVYVPASLRPSVKVGDAAVVTLQDGKHSYRGSVRMIRSEPTFTPYYALSGDDATRLSYLAEIALGQDAKELPQGFPVSAVFSGKQGP</sequence>
<dbReference type="EMBL" id="JBHSGA010000017">
    <property type="protein sequence ID" value="MFC4527517.1"/>
    <property type="molecule type" value="Genomic_DNA"/>
</dbReference>
<dbReference type="PANTHER" id="PTHR32347">
    <property type="entry name" value="EFFLUX SYSTEM COMPONENT YKNX-RELATED"/>
    <property type="match status" value="1"/>
</dbReference>
<evidence type="ECO:0000259" key="3">
    <source>
        <dbReference type="Pfam" id="PF25881"/>
    </source>
</evidence>
<dbReference type="InterPro" id="IPR050465">
    <property type="entry name" value="UPF0194_transport"/>
</dbReference>
<dbReference type="Proteomes" id="UP001595961">
    <property type="component" value="Unassembled WGS sequence"/>
</dbReference>
<dbReference type="RefSeq" id="WP_266150195.1">
    <property type="nucleotide sequence ID" value="NZ_CP064028.1"/>
</dbReference>
<accession>A0ABV9C481</accession>